<dbReference type="AlphaFoldDB" id="A0A511BAR5"/>
<dbReference type="PANTHER" id="PTHR46889">
    <property type="entry name" value="TRANSPOSASE INSF FOR INSERTION SEQUENCE IS3B-RELATED"/>
    <property type="match status" value="1"/>
</dbReference>
<evidence type="ECO:0000313" key="2">
    <source>
        <dbReference type="Proteomes" id="UP000321079"/>
    </source>
</evidence>
<evidence type="ECO:0000313" key="1">
    <source>
        <dbReference type="EMBL" id="GEK97414.1"/>
    </source>
</evidence>
<accession>A0A511BAR5</accession>
<dbReference type="PANTHER" id="PTHR46889:SF4">
    <property type="entry name" value="TRANSPOSASE INSO FOR INSERTION SEQUENCE ELEMENT IS911B-RELATED"/>
    <property type="match status" value="1"/>
</dbReference>
<reference evidence="1 2" key="1">
    <citation type="submission" date="2019-07" db="EMBL/GenBank/DDBJ databases">
        <title>Whole genome shotgun sequence of Gluconobacter kanchanaburiensis NBRC 103587.</title>
        <authorList>
            <person name="Hosoyama A."/>
            <person name="Uohara A."/>
            <person name="Ohji S."/>
            <person name="Ichikawa N."/>
        </authorList>
    </citation>
    <scope>NUCLEOTIDE SEQUENCE [LARGE SCALE GENOMIC DNA]</scope>
    <source>
        <strain evidence="1 2">NBRC 103587</strain>
    </source>
</reference>
<sequence length="133" mass="15317">MYSAPRVSIELKEVGLDIDERRVGRLIKINSIRSVRSRPQSKIGGQYQLYVANEGWLWLASKRLDDQNLAFWAFSMAVHLRAPTPGSIFHSDRGSQYCSHDFPKKLTEKKMISSISDKRNYFNNATAKTFFKT</sequence>
<dbReference type="InterPro" id="IPR012337">
    <property type="entry name" value="RNaseH-like_sf"/>
</dbReference>
<protein>
    <recommendedName>
        <fullName evidence="3">Integrase catalytic domain-containing protein</fullName>
    </recommendedName>
</protein>
<comment type="caution">
    <text evidence="1">The sequence shown here is derived from an EMBL/GenBank/DDBJ whole genome shotgun (WGS) entry which is preliminary data.</text>
</comment>
<dbReference type="SUPFAM" id="SSF53098">
    <property type="entry name" value="Ribonuclease H-like"/>
    <property type="match status" value="1"/>
</dbReference>
<name>A0A511BAR5_9PROT</name>
<dbReference type="EMBL" id="BJVA01000026">
    <property type="protein sequence ID" value="GEK97414.1"/>
    <property type="molecule type" value="Genomic_DNA"/>
</dbReference>
<keyword evidence="2" id="KW-1185">Reference proteome</keyword>
<dbReference type="InterPro" id="IPR050900">
    <property type="entry name" value="Transposase_IS3/IS150/IS904"/>
</dbReference>
<proteinExistence type="predicted"/>
<organism evidence="1 2">
    <name type="scientific">Gluconobacter kanchanaburiensis NBRC 103587</name>
    <dbReference type="NCBI Taxonomy" id="1307948"/>
    <lineage>
        <taxon>Bacteria</taxon>
        <taxon>Pseudomonadati</taxon>
        <taxon>Pseudomonadota</taxon>
        <taxon>Alphaproteobacteria</taxon>
        <taxon>Acetobacterales</taxon>
        <taxon>Acetobacteraceae</taxon>
        <taxon>Gluconobacter</taxon>
    </lineage>
</organism>
<dbReference type="Proteomes" id="UP000321079">
    <property type="component" value="Unassembled WGS sequence"/>
</dbReference>
<evidence type="ECO:0008006" key="3">
    <source>
        <dbReference type="Google" id="ProtNLM"/>
    </source>
</evidence>
<gene>
    <name evidence="1" type="ORF">GKA01_26110</name>
</gene>